<feature type="transmembrane region" description="Helical" evidence="7">
    <location>
        <begin position="83"/>
        <end position="105"/>
    </location>
</feature>
<proteinExistence type="predicted"/>
<dbReference type="PANTHER" id="PTHR23504">
    <property type="entry name" value="MAJOR FACILITATOR SUPERFAMILY DOMAIN-CONTAINING PROTEIN 10"/>
    <property type="match status" value="1"/>
</dbReference>
<dbReference type="Proteomes" id="UP000886653">
    <property type="component" value="Unassembled WGS sequence"/>
</dbReference>
<evidence type="ECO:0000256" key="4">
    <source>
        <dbReference type="ARBA" id="ARBA00022989"/>
    </source>
</evidence>
<keyword evidence="3 7" id="KW-0812">Transmembrane</keyword>
<feature type="transmembrane region" description="Helical" evidence="7">
    <location>
        <begin position="290"/>
        <end position="316"/>
    </location>
</feature>
<feature type="region of interest" description="Disordered" evidence="6">
    <location>
        <begin position="15"/>
        <end position="37"/>
    </location>
</feature>
<protein>
    <recommendedName>
        <fullName evidence="8">Major facilitator superfamily (MFS) profile domain-containing protein</fullName>
    </recommendedName>
</protein>
<dbReference type="AlphaFoldDB" id="A0A9P6N556"/>
<feature type="transmembrane region" description="Helical" evidence="7">
    <location>
        <begin position="467"/>
        <end position="487"/>
    </location>
</feature>
<feature type="transmembrane region" description="Helical" evidence="7">
    <location>
        <begin position="117"/>
        <end position="136"/>
    </location>
</feature>
<evidence type="ECO:0000256" key="1">
    <source>
        <dbReference type="ARBA" id="ARBA00004141"/>
    </source>
</evidence>
<organism evidence="9 10">
    <name type="scientific">Cronartium quercuum f. sp. fusiforme G11</name>
    <dbReference type="NCBI Taxonomy" id="708437"/>
    <lineage>
        <taxon>Eukaryota</taxon>
        <taxon>Fungi</taxon>
        <taxon>Dikarya</taxon>
        <taxon>Basidiomycota</taxon>
        <taxon>Pucciniomycotina</taxon>
        <taxon>Pucciniomycetes</taxon>
        <taxon>Pucciniales</taxon>
        <taxon>Coleosporiaceae</taxon>
        <taxon>Cronartium</taxon>
    </lineage>
</organism>
<gene>
    <name evidence="9" type="ORF">CROQUDRAFT_666707</name>
</gene>
<feature type="transmembrane region" description="Helical" evidence="7">
    <location>
        <begin position="328"/>
        <end position="350"/>
    </location>
</feature>
<evidence type="ECO:0000256" key="5">
    <source>
        <dbReference type="ARBA" id="ARBA00023136"/>
    </source>
</evidence>
<reference evidence="9" key="1">
    <citation type="submission" date="2013-11" db="EMBL/GenBank/DDBJ databases">
        <title>Genome sequence of the fusiform rust pathogen reveals effectors for host alternation and coevolution with pine.</title>
        <authorList>
            <consortium name="DOE Joint Genome Institute"/>
            <person name="Smith K."/>
            <person name="Pendleton A."/>
            <person name="Kubisiak T."/>
            <person name="Anderson C."/>
            <person name="Salamov A."/>
            <person name="Aerts A."/>
            <person name="Riley R."/>
            <person name="Clum A."/>
            <person name="Lindquist E."/>
            <person name="Ence D."/>
            <person name="Campbell M."/>
            <person name="Kronenberg Z."/>
            <person name="Feau N."/>
            <person name="Dhillon B."/>
            <person name="Hamelin R."/>
            <person name="Burleigh J."/>
            <person name="Smith J."/>
            <person name="Yandell M."/>
            <person name="Nelson C."/>
            <person name="Grigoriev I."/>
            <person name="Davis J."/>
        </authorList>
    </citation>
    <scope>NUCLEOTIDE SEQUENCE</scope>
    <source>
        <strain evidence="9">G11</strain>
    </source>
</reference>
<feature type="transmembrane region" description="Helical" evidence="7">
    <location>
        <begin position="218"/>
        <end position="240"/>
    </location>
</feature>
<dbReference type="Gene3D" id="1.20.1250.20">
    <property type="entry name" value="MFS general substrate transporter like domains"/>
    <property type="match status" value="1"/>
</dbReference>
<keyword evidence="5 7" id="KW-0472">Membrane</keyword>
<feature type="transmembrane region" description="Helical" evidence="7">
    <location>
        <begin position="427"/>
        <end position="447"/>
    </location>
</feature>
<evidence type="ECO:0000256" key="6">
    <source>
        <dbReference type="SAM" id="MobiDB-lite"/>
    </source>
</evidence>
<dbReference type="SUPFAM" id="SSF103473">
    <property type="entry name" value="MFS general substrate transporter"/>
    <property type="match status" value="1"/>
</dbReference>
<feature type="compositionally biased region" description="Polar residues" evidence="6">
    <location>
        <begin position="254"/>
        <end position="272"/>
    </location>
</feature>
<comment type="caution">
    <text evidence="9">The sequence shown here is derived from an EMBL/GenBank/DDBJ whole genome shotgun (WGS) entry which is preliminary data.</text>
</comment>
<dbReference type="PANTHER" id="PTHR23504:SF15">
    <property type="entry name" value="MAJOR FACILITATOR SUPERFAMILY (MFS) PROFILE DOMAIN-CONTAINING PROTEIN"/>
    <property type="match status" value="1"/>
</dbReference>
<feature type="compositionally biased region" description="Polar residues" evidence="6">
    <location>
        <begin position="16"/>
        <end position="32"/>
    </location>
</feature>
<dbReference type="InterPro" id="IPR020846">
    <property type="entry name" value="MFS_dom"/>
</dbReference>
<accession>A0A9P6N556</accession>
<evidence type="ECO:0000313" key="10">
    <source>
        <dbReference type="Proteomes" id="UP000886653"/>
    </source>
</evidence>
<dbReference type="CDD" id="cd17330">
    <property type="entry name" value="MFS_SLC46_TetA_like"/>
    <property type="match status" value="1"/>
</dbReference>
<dbReference type="InterPro" id="IPR011701">
    <property type="entry name" value="MFS"/>
</dbReference>
<evidence type="ECO:0000256" key="3">
    <source>
        <dbReference type="ARBA" id="ARBA00022692"/>
    </source>
</evidence>
<sequence>MKLLCRKQQAPRLFGQGSTQGERTPLVSASNEPQRRDRTPLPVKQLLVLCCMRLTEPISYTLIFPFINQMLEELKVCSDPRQIGYYAGVIESLFAIAQMCTAVFWGRLSDQVGRKPIMLIGLFGMAISVISFGFQTSYLGLVISRFLAGMMNGNIGILQSIVAEITDSTNYVDAAALLPLCYAIGAIVGPIIGGFLAVPAEKFPDLFGSSTLLIKYPYCLPCFIGGLLNFLAIFLGIFFLKETLQSKRKPSKPSHAQTEGQESQSVSGDECCSSPSTALPSIASLCTMPIMIILGTFILMHMQNVAWAAVFPLYAYTDKNSGGLGLSLAQIGSILSVNGVGMIFVQLLLFPPLQRRFGVVAVLRWTITCFTFTFLCLPFMTWMAGSHSTTTAQIVAYMVLIVIIRSPGSMCYVSLVMMVKLLSPSSVALGTLNGMLQTCGAFAQVIGPMLGSSLFAMGISSGILGGNLVWIVLALIAVVSQLCTYMISSNVELEDRALECDIDYGTST</sequence>
<feature type="domain" description="Major facilitator superfamily (MFS) profile" evidence="8">
    <location>
        <begin position="45"/>
        <end position="492"/>
    </location>
</feature>
<evidence type="ECO:0000256" key="2">
    <source>
        <dbReference type="ARBA" id="ARBA00022448"/>
    </source>
</evidence>
<dbReference type="InterPro" id="IPR036259">
    <property type="entry name" value="MFS_trans_sf"/>
</dbReference>
<keyword evidence="2" id="KW-0813">Transport</keyword>
<dbReference type="PROSITE" id="PS50850">
    <property type="entry name" value="MFS"/>
    <property type="match status" value="1"/>
</dbReference>
<feature type="transmembrane region" description="Helical" evidence="7">
    <location>
        <begin position="362"/>
        <end position="382"/>
    </location>
</feature>
<feature type="transmembrane region" description="Helical" evidence="7">
    <location>
        <begin position="174"/>
        <end position="198"/>
    </location>
</feature>
<dbReference type="EMBL" id="MU167639">
    <property type="protein sequence ID" value="KAG0139304.1"/>
    <property type="molecule type" value="Genomic_DNA"/>
</dbReference>
<dbReference type="GO" id="GO:0022857">
    <property type="term" value="F:transmembrane transporter activity"/>
    <property type="evidence" value="ECO:0007669"/>
    <property type="project" value="InterPro"/>
</dbReference>
<dbReference type="Pfam" id="PF07690">
    <property type="entry name" value="MFS_1"/>
    <property type="match status" value="1"/>
</dbReference>
<dbReference type="InterPro" id="IPR001958">
    <property type="entry name" value="Tet-R_TetA/multi-R_MdtG-like"/>
</dbReference>
<keyword evidence="10" id="KW-1185">Reference proteome</keyword>
<dbReference type="GO" id="GO:0016020">
    <property type="term" value="C:membrane"/>
    <property type="evidence" value="ECO:0007669"/>
    <property type="project" value="UniProtKB-SubCell"/>
</dbReference>
<comment type="subcellular location">
    <subcellularLocation>
        <location evidence="1">Membrane</location>
        <topology evidence="1">Multi-pass membrane protein</topology>
    </subcellularLocation>
</comment>
<keyword evidence="4 7" id="KW-1133">Transmembrane helix</keyword>
<feature type="transmembrane region" description="Helical" evidence="7">
    <location>
        <begin position="394"/>
        <end position="415"/>
    </location>
</feature>
<dbReference type="OrthoDB" id="419616at2759"/>
<evidence type="ECO:0000259" key="8">
    <source>
        <dbReference type="PROSITE" id="PS50850"/>
    </source>
</evidence>
<feature type="region of interest" description="Disordered" evidence="6">
    <location>
        <begin position="249"/>
        <end position="272"/>
    </location>
</feature>
<name>A0A9P6N556_9BASI</name>
<evidence type="ECO:0000256" key="7">
    <source>
        <dbReference type="SAM" id="Phobius"/>
    </source>
</evidence>
<evidence type="ECO:0000313" key="9">
    <source>
        <dbReference type="EMBL" id="KAG0139304.1"/>
    </source>
</evidence>
<dbReference type="PRINTS" id="PR01035">
    <property type="entry name" value="TCRTETA"/>
</dbReference>